<feature type="transmembrane region" description="Helical" evidence="2">
    <location>
        <begin position="47"/>
        <end position="70"/>
    </location>
</feature>
<evidence type="ECO:0000256" key="2">
    <source>
        <dbReference type="SAM" id="Phobius"/>
    </source>
</evidence>
<reference evidence="3" key="1">
    <citation type="journal article" date="2014" name="Int. J. Syst. Evol. Microbiol.">
        <title>Complete genome sequence of Corynebacterium casei LMG S-19264T (=DSM 44701T), isolated from a smear-ripened cheese.</title>
        <authorList>
            <consortium name="US DOE Joint Genome Institute (JGI-PGF)"/>
            <person name="Walter F."/>
            <person name="Albersmeier A."/>
            <person name="Kalinowski J."/>
            <person name="Ruckert C."/>
        </authorList>
    </citation>
    <scope>NUCLEOTIDE SEQUENCE</scope>
    <source>
        <strain evidence="3">JCM 4434</strain>
    </source>
</reference>
<dbReference type="AlphaFoldDB" id="A0A1E7N3E6"/>
<evidence type="ECO:0000313" key="3">
    <source>
        <dbReference type="EMBL" id="GGU67490.1"/>
    </source>
</evidence>
<dbReference type="EMBL" id="JPRF03000037">
    <property type="protein sequence ID" value="OEV35229.1"/>
    <property type="molecule type" value="Genomic_DNA"/>
</dbReference>
<reference evidence="4 5" key="2">
    <citation type="submission" date="2014-07" db="EMBL/GenBank/DDBJ databases">
        <authorList>
            <person name="Zhang J.E."/>
            <person name="Yang H."/>
            <person name="Guo J."/>
            <person name="Deng Z."/>
            <person name="Luo H."/>
            <person name="Luo M."/>
            <person name="Zhao B."/>
        </authorList>
    </citation>
    <scope>NUCLEOTIDE SEQUENCE [LARGE SCALE GENOMIC DNA]</scope>
    <source>
        <strain evidence="4">ATCC 10762</strain>
        <strain evidence="5">ATCC 10762 / DSM 40127 / CCM 3239 / JCM 4008 / LMG 5968 / NBRC 12843 / NCIMB 8234 / A-377</strain>
    </source>
</reference>
<feature type="region of interest" description="Disordered" evidence="1">
    <location>
        <begin position="229"/>
        <end position="248"/>
    </location>
</feature>
<protein>
    <submittedName>
        <fullName evidence="4">Uncharacterized protein</fullName>
    </submittedName>
</protein>
<accession>A0A1E7N3E6</accession>
<gene>
    <name evidence="3" type="ORF">GCM10010502_18330</name>
    <name evidence="4" type="ORF">HS99_0033490</name>
</gene>
<dbReference type="OrthoDB" id="4238592at2"/>
<dbReference type="EMBL" id="BMUB01000003">
    <property type="protein sequence ID" value="GGU67490.1"/>
    <property type="molecule type" value="Genomic_DNA"/>
</dbReference>
<name>A0A1E7N3E6_KITAU</name>
<dbReference type="KEGG" id="kau:B6264_10525"/>
<proteinExistence type="predicted"/>
<keyword evidence="2" id="KW-1133">Transmembrane helix</keyword>
<organism evidence="4 5">
    <name type="scientific">Kitasatospora aureofaciens</name>
    <name type="common">Streptomyces aureofaciens</name>
    <dbReference type="NCBI Taxonomy" id="1894"/>
    <lineage>
        <taxon>Bacteria</taxon>
        <taxon>Bacillati</taxon>
        <taxon>Actinomycetota</taxon>
        <taxon>Actinomycetes</taxon>
        <taxon>Kitasatosporales</taxon>
        <taxon>Streptomycetaceae</taxon>
        <taxon>Kitasatospora</taxon>
    </lineage>
</organism>
<comment type="caution">
    <text evidence="4">The sequence shown here is derived from an EMBL/GenBank/DDBJ whole genome shotgun (WGS) entry which is preliminary data.</text>
</comment>
<evidence type="ECO:0000313" key="4">
    <source>
        <dbReference type="EMBL" id="OEV35229.1"/>
    </source>
</evidence>
<reference evidence="3" key="5">
    <citation type="submission" date="2020-09" db="EMBL/GenBank/DDBJ databases">
        <authorList>
            <person name="Sun Q."/>
            <person name="Ohkuma M."/>
        </authorList>
    </citation>
    <scope>NUCLEOTIDE SEQUENCE</scope>
    <source>
        <strain evidence="3">JCM 4434</strain>
    </source>
</reference>
<reference evidence="4" key="3">
    <citation type="submission" date="2016-08" db="EMBL/GenBank/DDBJ databases">
        <title>Sequencing, Assembly and Comparative Genomics of S. aureofaciens ATCC 10762.</title>
        <authorList>
            <person name="Gradnigo J.S."/>
            <person name="Johnson N."/>
            <person name="Somerville G.A."/>
        </authorList>
    </citation>
    <scope>NUCLEOTIDE SEQUENCE [LARGE SCALE GENOMIC DNA]</scope>
    <source>
        <strain evidence="4">ATCC 10762</strain>
    </source>
</reference>
<accession>A0A8H9LKN0</accession>
<keyword evidence="2" id="KW-0812">Transmembrane</keyword>
<keyword evidence="2" id="KW-0472">Membrane</keyword>
<evidence type="ECO:0000313" key="5">
    <source>
        <dbReference type="Proteomes" id="UP000037395"/>
    </source>
</evidence>
<dbReference type="Proteomes" id="UP000610124">
    <property type="component" value="Unassembled WGS sequence"/>
</dbReference>
<dbReference type="GeneID" id="97484986"/>
<dbReference type="RefSeq" id="WP_030556701.1">
    <property type="nucleotide sequence ID" value="NZ_BMUB01000003.1"/>
</dbReference>
<dbReference type="Proteomes" id="UP000037395">
    <property type="component" value="Unassembled WGS sequence"/>
</dbReference>
<reference evidence="5" key="4">
    <citation type="submission" date="2016-08" db="EMBL/GenBank/DDBJ databases">
        <title>Sequencing, assembly and comparative genomics of S. aureofaciens ATCC 10762.</title>
        <authorList>
            <person name="Gradnigo J.S."/>
            <person name="Johnson N."/>
            <person name="Somerville G.A."/>
        </authorList>
    </citation>
    <scope>NUCLEOTIDE SEQUENCE [LARGE SCALE GENOMIC DNA]</scope>
    <source>
        <strain evidence="5">ATCC 10762 / DSM 40127 / CCM 3239 / JCM 4008 / LMG 5968 / NBRC 12843 / NCIMB 8234 / A-377</strain>
    </source>
</reference>
<keyword evidence="5" id="KW-1185">Reference proteome</keyword>
<sequence length="335" mass="33827">MSNEDMAGAEAAASYGLSEVAESIEIGAVPYDRLLAGGRRRLRRRRLLTGGAGAVLVVAVAGAGTAIGGYGREAGGASVAAVSSAAALVPGRSSVSGTPSASAFPSPVASPSPVVAPAATATPAAIPTVTPTASAASSRTPRDPFTPVRAKIGEGAVNGHTMEVWVALWPAARTAEDGLKQGELIWTERRAADPTLPADPAESGNPVWDLQADRVDVYLVADGKRQPGDFVDATTAPGGTAKDDTGPTKGVMLNRVTGEASRPDMVAVSVGPEVARVVVSWKTGGSVAAVPVAVGDSPVHWYAVVRRLGSTGNTGNTATSFAADGSVLGVRNTWW</sequence>
<evidence type="ECO:0000256" key="1">
    <source>
        <dbReference type="SAM" id="MobiDB-lite"/>
    </source>
</evidence>